<dbReference type="InterPro" id="IPR056890">
    <property type="entry name" value="UBA_DHX29-like"/>
</dbReference>
<feature type="region of interest" description="Disordered" evidence="1">
    <location>
        <begin position="249"/>
        <end position="274"/>
    </location>
</feature>
<proteinExistence type="predicted"/>
<gene>
    <name evidence="3" type="ORF">PGTUg99_001666</name>
</gene>
<dbReference type="EMBL" id="VDEP01000264">
    <property type="protein sequence ID" value="KAA1118260.1"/>
    <property type="molecule type" value="Genomic_DNA"/>
</dbReference>
<feature type="compositionally biased region" description="Polar residues" evidence="1">
    <location>
        <begin position="50"/>
        <end position="73"/>
    </location>
</feature>
<feature type="compositionally biased region" description="Basic residues" evidence="1">
    <location>
        <begin position="1"/>
        <end position="15"/>
    </location>
</feature>
<evidence type="ECO:0000259" key="2">
    <source>
        <dbReference type="Pfam" id="PF24899"/>
    </source>
</evidence>
<comment type="caution">
    <text evidence="3">The sequence shown here is derived from an EMBL/GenBank/DDBJ whole genome shotgun (WGS) entry which is preliminary data.</text>
</comment>
<feature type="region of interest" description="Disordered" evidence="1">
    <location>
        <begin position="1"/>
        <end position="101"/>
    </location>
</feature>
<protein>
    <recommendedName>
        <fullName evidence="2">ATP-dependent RNA helicase DHX29-like UBA domain-containing protein</fullName>
    </recommendedName>
</protein>
<organism evidence="3 4">
    <name type="scientific">Puccinia graminis f. sp. tritici</name>
    <dbReference type="NCBI Taxonomy" id="56615"/>
    <lineage>
        <taxon>Eukaryota</taxon>
        <taxon>Fungi</taxon>
        <taxon>Dikarya</taxon>
        <taxon>Basidiomycota</taxon>
        <taxon>Pucciniomycotina</taxon>
        <taxon>Pucciniomycetes</taxon>
        <taxon>Pucciniales</taxon>
        <taxon>Pucciniaceae</taxon>
        <taxon>Puccinia</taxon>
    </lineage>
</organism>
<evidence type="ECO:0000313" key="4">
    <source>
        <dbReference type="Proteomes" id="UP000325313"/>
    </source>
</evidence>
<accession>A0A5B0QYL0</accession>
<name>A0A5B0QYL0_PUCGR</name>
<evidence type="ECO:0000256" key="1">
    <source>
        <dbReference type="SAM" id="MobiDB-lite"/>
    </source>
</evidence>
<reference evidence="3 4" key="1">
    <citation type="submission" date="2019-05" db="EMBL/GenBank/DDBJ databases">
        <title>Emergence of the Ug99 lineage of the wheat stem rust pathogen through somatic hybridization.</title>
        <authorList>
            <person name="Li F."/>
            <person name="Upadhyaya N.M."/>
            <person name="Sperschneider J."/>
            <person name="Matny O."/>
            <person name="Nguyen-Phuc H."/>
            <person name="Mago R."/>
            <person name="Raley C."/>
            <person name="Miller M.E."/>
            <person name="Silverstein K.A.T."/>
            <person name="Henningsen E."/>
            <person name="Hirsch C.D."/>
            <person name="Visser B."/>
            <person name="Pretorius Z.A."/>
            <person name="Steffenson B.J."/>
            <person name="Schwessinger B."/>
            <person name="Dodds P.N."/>
            <person name="Figueroa M."/>
        </authorList>
    </citation>
    <scope>NUCLEOTIDE SEQUENCE [LARGE SCALE GENOMIC DNA]</scope>
    <source>
        <strain evidence="3 4">Ug99</strain>
    </source>
</reference>
<dbReference type="Proteomes" id="UP000325313">
    <property type="component" value="Unassembled WGS sequence"/>
</dbReference>
<dbReference type="GO" id="GO:0016787">
    <property type="term" value="F:hydrolase activity"/>
    <property type="evidence" value="ECO:0007669"/>
    <property type="project" value="UniProtKB-KW"/>
</dbReference>
<sequence length="397" mass="44227">MAPKQQKKKAPKKPVNRGFTTTSIPKKVVEPDPNEASPSADLSPDGDQIPVNQSASAILSSAPKSSDPSQTTFAKGDSAKSLVHDEWEQDPDERETHSLAEKLRPMSEKEITKQLKIIENDKRFAKGWSGFRWSDSRLQIDILEYARDTQQVIDSSAQKPANTGNLQEDEEKALYKLAVLHGILDGLGFPKSRIKQCLEKIKSLELEEAIDWMVLNCSNEELILAGYDDMSNEDPSQNTMEKDLQVHSPNTRVPAGTLNQDNLNTSDETNDKSNLSCDLSNGLIESQSNDLGLASELPNSQQPSPIVPTSISPRMKNIILERQQQLQIEDSGSARTHWHLLPPFFYVALKHSIMEPKNISKVGTAHLKGNALKDKTKFKYTGFIADIHPFKKSYKPS</sequence>
<feature type="domain" description="ATP-dependent RNA helicase DHX29-like UBA" evidence="2">
    <location>
        <begin position="176"/>
        <end position="222"/>
    </location>
</feature>
<dbReference type="AlphaFoldDB" id="A0A5B0QYL0"/>
<dbReference type="Pfam" id="PF24899">
    <property type="entry name" value="UBA_DHX29"/>
    <property type="match status" value="1"/>
</dbReference>
<evidence type="ECO:0000313" key="3">
    <source>
        <dbReference type="EMBL" id="KAA1118260.1"/>
    </source>
</evidence>
<dbReference type="GO" id="GO:0004386">
    <property type="term" value="F:helicase activity"/>
    <property type="evidence" value="ECO:0007669"/>
    <property type="project" value="UniProtKB-KW"/>
</dbReference>